<dbReference type="GO" id="GO:0005886">
    <property type="term" value="C:plasma membrane"/>
    <property type="evidence" value="ECO:0007669"/>
    <property type="project" value="UniProtKB-SubCell"/>
</dbReference>
<feature type="transmembrane region" description="Helical" evidence="6">
    <location>
        <begin position="169"/>
        <end position="189"/>
    </location>
</feature>
<evidence type="ECO:0000256" key="6">
    <source>
        <dbReference type="SAM" id="Phobius"/>
    </source>
</evidence>
<dbReference type="SUPFAM" id="SSF103473">
    <property type="entry name" value="MFS general substrate transporter"/>
    <property type="match status" value="1"/>
</dbReference>
<gene>
    <name evidence="7" type="ORF">SAMN05216276_107724</name>
</gene>
<evidence type="ECO:0000256" key="5">
    <source>
        <dbReference type="ARBA" id="ARBA00023136"/>
    </source>
</evidence>
<feature type="transmembrane region" description="Helical" evidence="6">
    <location>
        <begin position="79"/>
        <end position="97"/>
    </location>
</feature>
<evidence type="ECO:0000256" key="4">
    <source>
        <dbReference type="ARBA" id="ARBA00022989"/>
    </source>
</evidence>
<feature type="transmembrane region" description="Helical" evidence="6">
    <location>
        <begin position="292"/>
        <end position="311"/>
    </location>
</feature>
<feature type="transmembrane region" description="Helical" evidence="6">
    <location>
        <begin position="390"/>
        <end position="410"/>
    </location>
</feature>
<keyword evidence="5 6" id="KW-0472">Membrane</keyword>
<dbReference type="Gene3D" id="1.20.1250.20">
    <property type="entry name" value="MFS general substrate transporter like domains"/>
    <property type="match status" value="1"/>
</dbReference>
<accession>A0A239NZQ0</accession>
<evidence type="ECO:0000256" key="2">
    <source>
        <dbReference type="ARBA" id="ARBA00022475"/>
    </source>
</evidence>
<evidence type="ECO:0000313" key="7">
    <source>
        <dbReference type="EMBL" id="SNT60351.1"/>
    </source>
</evidence>
<feature type="transmembrane region" description="Helical" evidence="6">
    <location>
        <begin position="49"/>
        <end position="70"/>
    </location>
</feature>
<keyword evidence="3 6" id="KW-0812">Transmembrane</keyword>
<keyword evidence="4 6" id="KW-1133">Transmembrane helix</keyword>
<feature type="transmembrane region" description="Helical" evidence="6">
    <location>
        <begin position="109"/>
        <end position="130"/>
    </location>
</feature>
<evidence type="ECO:0000313" key="8">
    <source>
        <dbReference type="Proteomes" id="UP000198282"/>
    </source>
</evidence>
<evidence type="ECO:0000256" key="3">
    <source>
        <dbReference type="ARBA" id="ARBA00022692"/>
    </source>
</evidence>
<feature type="transmembrane region" description="Helical" evidence="6">
    <location>
        <begin position="142"/>
        <end position="163"/>
    </location>
</feature>
<feature type="transmembrane region" description="Helical" evidence="6">
    <location>
        <begin position="349"/>
        <end position="370"/>
    </location>
</feature>
<evidence type="ECO:0008006" key="9">
    <source>
        <dbReference type="Google" id="ProtNLM"/>
    </source>
</evidence>
<reference evidence="7 8" key="1">
    <citation type="submission" date="2017-06" db="EMBL/GenBank/DDBJ databases">
        <authorList>
            <person name="Kim H.J."/>
            <person name="Triplett B.A."/>
        </authorList>
    </citation>
    <scope>NUCLEOTIDE SEQUENCE [LARGE SCALE GENOMIC DNA]</scope>
    <source>
        <strain evidence="7 8">CGMCC 4.2132</strain>
    </source>
</reference>
<keyword evidence="2" id="KW-1003">Cell membrane</keyword>
<protein>
    <recommendedName>
        <fullName evidence="9">Major Facilitator Superfamily protein</fullName>
    </recommendedName>
</protein>
<dbReference type="InterPro" id="IPR036259">
    <property type="entry name" value="MFS_trans_sf"/>
</dbReference>
<feature type="transmembrane region" description="Helical" evidence="6">
    <location>
        <begin position="317"/>
        <end position="337"/>
    </location>
</feature>
<feature type="transmembrane region" description="Helical" evidence="6">
    <location>
        <begin position="260"/>
        <end position="283"/>
    </location>
</feature>
<organism evidence="7 8">
    <name type="scientific">Streptosporangium subroseum</name>
    <dbReference type="NCBI Taxonomy" id="106412"/>
    <lineage>
        <taxon>Bacteria</taxon>
        <taxon>Bacillati</taxon>
        <taxon>Actinomycetota</taxon>
        <taxon>Actinomycetes</taxon>
        <taxon>Streptosporangiales</taxon>
        <taxon>Streptosporangiaceae</taxon>
        <taxon>Streptosporangium</taxon>
    </lineage>
</organism>
<dbReference type="PANTHER" id="PTHR23513">
    <property type="entry name" value="INTEGRAL MEMBRANE EFFLUX PROTEIN-RELATED"/>
    <property type="match status" value="1"/>
</dbReference>
<dbReference type="AlphaFoldDB" id="A0A239NZQ0"/>
<dbReference type="EMBL" id="FZOD01000077">
    <property type="protein sequence ID" value="SNT60351.1"/>
    <property type="molecule type" value="Genomic_DNA"/>
</dbReference>
<sequence>MTTPGSLRSRRFLIFSLAAATLTIAFMFAKPALLLDGPQSAMDFRNVVVLDWAAENLVPVLLGLPLGVLIDRVRRRRSVLVVMALLGMVAVASVTVADGLGAAGGPHALAVMTVMAALAAVTPVGQDAYLPSIVGRGRLVPANALLSVLPQALLLGLAAILSLLDGSEFAFLVVVSVAMAGATLLFRGVDATEAPPPPRAGLWREMAEGIRFTAKQPVLRAITLYLVVSALFAELVDEATDEARNAVMDAAERDASLSEFYWWSVTVPLYSAPLLGALLSVLLHRRLGAFRLAWWAVLVSQPFILLLALSGTDWGQLWYTIGEFVPLTGTIVVAIALLSHRQAITPERLLGRVGGLLLGLTGLADILGNLLGAPVHWLAEFGGSTPTPLVLLPGLALATFATLAAAVPLLRARHLAADPVLETTTG</sequence>
<keyword evidence="8" id="KW-1185">Reference proteome</keyword>
<feature type="transmembrane region" description="Helical" evidence="6">
    <location>
        <begin position="218"/>
        <end position="236"/>
    </location>
</feature>
<dbReference type="PANTHER" id="PTHR23513:SF6">
    <property type="entry name" value="MAJOR FACILITATOR SUPERFAMILY ASSOCIATED DOMAIN-CONTAINING PROTEIN"/>
    <property type="match status" value="1"/>
</dbReference>
<evidence type="ECO:0000256" key="1">
    <source>
        <dbReference type="ARBA" id="ARBA00004651"/>
    </source>
</evidence>
<comment type="subcellular location">
    <subcellularLocation>
        <location evidence="1">Cell membrane</location>
        <topology evidence="1">Multi-pass membrane protein</topology>
    </subcellularLocation>
</comment>
<proteinExistence type="predicted"/>
<name>A0A239NZQ0_9ACTN</name>
<feature type="transmembrane region" description="Helical" evidence="6">
    <location>
        <begin position="12"/>
        <end position="29"/>
    </location>
</feature>
<dbReference type="Proteomes" id="UP000198282">
    <property type="component" value="Unassembled WGS sequence"/>
</dbReference>